<evidence type="ECO:0000256" key="3">
    <source>
        <dbReference type="ARBA" id="ARBA00022989"/>
    </source>
</evidence>
<dbReference type="SUPFAM" id="SSF90123">
    <property type="entry name" value="ABC transporter transmembrane region"/>
    <property type="match status" value="1"/>
</dbReference>
<dbReference type="PROSITE" id="PS50929">
    <property type="entry name" value="ABC_TM1F"/>
    <property type="match status" value="1"/>
</dbReference>
<proteinExistence type="predicted"/>
<evidence type="ECO:0000256" key="6">
    <source>
        <dbReference type="SAM" id="SignalP"/>
    </source>
</evidence>
<evidence type="ECO:0000256" key="4">
    <source>
        <dbReference type="ARBA" id="ARBA00023136"/>
    </source>
</evidence>
<accession>A0ABR4QGZ5</accession>
<keyword evidence="2 5" id="KW-0812">Transmembrane</keyword>
<name>A0ABR4QGZ5_9CEST</name>
<keyword evidence="9" id="KW-1185">Reference proteome</keyword>
<keyword evidence="3 5" id="KW-1133">Transmembrane helix</keyword>
<dbReference type="InterPro" id="IPR011527">
    <property type="entry name" value="ABC1_TM_dom"/>
</dbReference>
<dbReference type="EMBL" id="JAKROA010000003">
    <property type="protein sequence ID" value="KAL5108852.1"/>
    <property type="molecule type" value="Genomic_DNA"/>
</dbReference>
<dbReference type="PANTHER" id="PTHR43394">
    <property type="entry name" value="ATP-DEPENDENT PERMEASE MDL1, MITOCHONDRIAL"/>
    <property type="match status" value="1"/>
</dbReference>
<evidence type="ECO:0000259" key="7">
    <source>
        <dbReference type="PROSITE" id="PS50929"/>
    </source>
</evidence>
<evidence type="ECO:0000256" key="1">
    <source>
        <dbReference type="ARBA" id="ARBA00004141"/>
    </source>
</evidence>
<dbReference type="Gene3D" id="1.20.1560.10">
    <property type="entry name" value="ABC transporter type 1, transmembrane domain"/>
    <property type="match status" value="1"/>
</dbReference>
<evidence type="ECO:0000313" key="8">
    <source>
        <dbReference type="EMBL" id="KAL5108852.1"/>
    </source>
</evidence>
<dbReference type="InterPro" id="IPR039421">
    <property type="entry name" value="Type_1_exporter"/>
</dbReference>
<feature type="chain" id="PRO_5046972724" evidence="6">
    <location>
        <begin position="19"/>
        <end position="320"/>
    </location>
</feature>
<keyword evidence="6" id="KW-0732">Signal</keyword>
<evidence type="ECO:0000256" key="5">
    <source>
        <dbReference type="SAM" id="Phobius"/>
    </source>
</evidence>
<comment type="caution">
    <text evidence="8">The sequence shown here is derived from an EMBL/GenBank/DDBJ whole genome shotgun (WGS) entry which is preliminary data.</text>
</comment>
<protein>
    <submittedName>
        <fullName evidence="8">ATP-dependent translocase ABCB1</fullName>
    </submittedName>
</protein>
<gene>
    <name evidence="8" type="ORF">TcWFU_004483</name>
</gene>
<feature type="transmembrane region" description="Helical" evidence="5">
    <location>
        <begin position="294"/>
        <end position="313"/>
    </location>
</feature>
<evidence type="ECO:0000313" key="9">
    <source>
        <dbReference type="Proteomes" id="UP001651158"/>
    </source>
</evidence>
<dbReference type="Proteomes" id="UP001651158">
    <property type="component" value="Unassembled WGS sequence"/>
</dbReference>
<dbReference type="InterPro" id="IPR036640">
    <property type="entry name" value="ABC1_TM_sf"/>
</dbReference>
<comment type="subcellular location">
    <subcellularLocation>
        <location evidence="1">Membrane</location>
        <topology evidence="1">Multi-pass membrane protein</topology>
    </subcellularLocation>
</comment>
<dbReference type="PANTHER" id="PTHR43394:SF27">
    <property type="entry name" value="ATP-DEPENDENT TRANSLOCASE ABCB1-LIKE"/>
    <property type="match status" value="1"/>
</dbReference>
<feature type="transmembrane region" description="Helical" evidence="5">
    <location>
        <begin position="157"/>
        <end position="177"/>
    </location>
</feature>
<reference evidence="8 9" key="1">
    <citation type="journal article" date="2022" name="Front. Cell. Infect. Microbiol.">
        <title>The Genomes of Two Strains of Taenia crassiceps the Animal Model for the Study of Human Cysticercosis.</title>
        <authorList>
            <person name="Bobes R.J."/>
            <person name="Estrada K."/>
            <person name="Rios-Valencia D.G."/>
            <person name="Calderon-Gallegos A."/>
            <person name="de la Torre P."/>
            <person name="Carrero J.C."/>
            <person name="Sanchez-Flores A."/>
            <person name="Laclette J.P."/>
        </authorList>
    </citation>
    <scope>NUCLEOTIDE SEQUENCE [LARGE SCALE GENOMIC DNA]</scope>
    <source>
        <strain evidence="8">WFUcys</strain>
    </source>
</reference>
<keyword evidence="4 5" id="KW-0472">Membrane</keyword>
<evidence type="ECO:0000256" key="2">
    <source>
        <dbReference type="ARBA" id="ARBA00022692"/>
    </source>
</evidence>
<feature type="domain" description="ABC transmembrane type-1" evidence="7">
    <location>
        <begin position="20"/>
        <end position="160"/>
    </location>
</feature>
<organism evidence="8 9">
    <name type="scientific">Taenia crassiceps</name>
    <dbReference type="NCBI Taxonomy" id="6207"/>
    <lineage>
        <taxon>Eukaryota</taxon>
        <taxon>Metazoa</taxon>
        <taxon>Spiralia</taxon>
        <taxon>Lophotrochozoa</taxon>
        <taxon>Platyhelminthes</taxon>
        <taxon>Cestoda</taxon>
        <taxon>Eucestoda</taxon>
        <taxon>Cyclophyllidea</taxon>
        <taxon>Taeniidae</taxon>
        <taxon>Taenia</taxon>
    </lineage>
</organism>
<dbReference type="Pfam" id="PF00664">
    <property type="entry name" value="ABC_membrane"/>
    <property type="match status" value="1"/>
</dbReference>
<sequence>MVILVAVTFAVAYIQMSCLVLRQDAAWFDGANVGGLITRLTEGGDKVEAGLGEKAGVFVQNLFAFTGGTVISLVKNWELVSAAFFLLVGTSFAAVGSVVRKMSAKERAAHSRASGIAGEALGAVRAIFAPEGQERGTKRYAEELPKAERVGLKRSSVFGFDASICLLMAVAFYHGIVMPGRGTSDPGEVILVVLVMLCAKATVGQAFQEFEHFNFAVAAAGEIFPITDRAKKFAYPSTAIPSSRTCLPPILPVLAFSSSITSRGASDLAKTSLSSVPAAQAKARSFNSSNVSTILILVASQLTALIRVISTFLDGDPALE</sequence>
<feature type="transmembrane region" description="Helical" evidence="5">
    <location>
        <begin position="189"/>
        <end position="207"/>
    </location>
</feature>
<feature type="signal peptide" evidence="6">
    <location>
        <begin position="1"/>
        <end position="18"/>
    </location>
</feature>
<feature type="transmembrane region" description="Helical" evidence="5">
    <location>
        <begin position="79"/>
        <end position="99"/>
    </location>
</feature>